<evidence type="ECO:0000313" key="4">
    <source>
        <dbReference type="Proteomes" id="UP000243217"/>
    </source>
</evidence>
<accession>A0A1W0AC33</accession>
<name>A0A1W0AC33_9STRA</name>
<dbReference type="Proteomes" id="UP000243217">
    <property type="component" value="Unassembled WGS sequence"/>
</dbReference>
<organism evidence="3 4">
    <name type="scientific">Thraustotheca clavata</name>
    <dbReference type="NCBI Taxonomy" id="74557"/>
    <lineage>
        <taxon>Eukaryota</taxon>
        <taxon>Sar</taxon>
        <taxon>Stramenopiles</taxon>
        <taxon>Oomycota</taxon>
        <taxon>Saprolegniomycetes</taxon>
        <taxon>Saprolegniales</taxon>
        <taxon>Achlyaceae</taxon>
        <taxon>Thraustotheca</taxon>
    </lineage>
</organism>
<dbReference type="Gene3D" id="3.30.428.10">
    <property type="entry name" value="HIT-like"/>
    <property type="match status" value="1"/>
</dbReference>
<dbReference type="PANTHER" id="PTHR46243:SF1">
    <property type="entry name" value="BIS(5'-ADENOSYL)-TRIPHOSPHATASE"/>
    <property type="match status" value="1"/>
</dbReference>
<reference evidence="3 4" key="1">
    <citation type="journal article" date="2014" name="Genome Biol. Evol.">
        <title>The secreted proteins of Achlya hypogyna and Thraustotheca clavata identify the ancestral oomycete secretome and reveal gene acquisitions by horizontal gene transfer.</title>
        <authorList>
            <person name="Misner I."/>
            <person name="Blouin N."/>
            <person name="Leonard G."/>
            <person name="Richards T.A."/>
            <person name="Lane C.E."/>
        </authorList>
    </citation>
    <scope>NUCLEOTIDE SEQUENCE [LARGE SCALE GENOMIC DNA]</scope>
    <source>
        <strain evidence="3 4">ATCC 34112</strain>
    </source>
</reference>
<comment type="caution">
    <text evidence="3">The sequence shown here is derived from an EMBL/GenBank/DDBJ whole genome shotgun (WGS) entry which is preliminary data.</text>
</comment>
<keyword evidence="4" id="KW-1185">Reference proteome</keyword>
<dbReference type="InterPro" id="IPR036265">
    <property type="entry name" value="HIT-like_sf"/>
</dbReference>
<dbReference type="Pfam" id="PF01230">
    <property type="entry name" value="HIT"/>
    <property type="match status" value="1"/>
</dbReference>
<feature type="domain" description="HIT" evidence="2">
    <location>
        <begin position="131"/>
        <end position="229"/>
    </location>
</feature>
<evidence type="ECO:0000259" key="2">
    <source>
        <dbReference type="PROSITE" id="PS51084"/>
    </source>
</evidence>
<evidence type="ECO:0000256" key="1">
    <source>
        <dbReference type="PROSITE-ProRule" id="PRU00464"/>
    </source>
</evidence>
<dbReference type="OrthoDB" id="680339at2759"/>
<proteinExistence type="predicted"/>
<gene>
    <name evidence="3" type="ORF">THRCLA_00244</name>
</gene>
<dbReference type="AlphaFoldDB" id="A0A1W0AC33"/>
<dbReference type="InterPro" id="IPR011146">
    <property type="entry name" value="HIT-like"/>
</dbReference>
<evidence type="ECO:0000313" key="3">
    <source>
        <dbReference type="EMBL" id="OQS07761.1"/>
    </source>
</evidence>
<dbReference type="STRING" id="74557.A0A1W0AC33"/>
<sequence length="229" mass="25688">MRSETGCNRDVDIGLGLARAPASIEQVRTLLTATAADGPRVGAAINSVFTCHRPQHLTLTLRRQKILYSTVDFVSKATEELKIPLTRTLLVKSSGNEHVVQIGQEELLTKYSSPQSLVQELLGFEHCLDPKWTAFGPHPIRMSEVFYESKHALGLVNLKPIVPGHVLIIPRRRIDRFIALDSDEVSDLWQSAQTVAKCLEPLTSYNVCYTKLLTGKRQKEYCWAYIDSL</sequence>
<dbReference type="PANTHER" id="PTHR46243">
    <property type="entry name" value="BIS(5'-ADENOSYL)-TRIPHOSPHATASE"/>
    <property type="match status" value="1"/>
</dbReference>
<dbReference type="InterPro" id="IPR051884">
    <property type="entry name" value="Bis(5'-adenosyl)-TPase_reg"/>
</dbReference>
<dbReference type="SUPFAM" id="SSF54197">
    <property type="entry name" value="HIT-like"/>
    <property type="match status" value="1"/>
</dbReference>
<dbReference type="PROSITE" id="PS51084">
    <property type="entry name" value="HIT_2"/>
    <property type="match status" value="1"/>
</dbReference>
<protein>
    <recommendedName>
        <fullName evidence="2">HIT domain-containing protein</fullName>
    </recommendedName>
</protein>
<comment type="caution">
    <text evidence="1">Lacks conserved residue(s) required for the propagation of feature annotation.</text>
</comment>
<dbReference type="GO" id="GO:0003824">
    <property type="term" value="F:catalytic activity"/>
    <property type="evidence" value="ECO:0007669"/>
    <property type="project" value="InterPro"/>
</dbReference>
<dbReference type="EMBL" id="JNBS01000109">
    <property type="protein sequence ID" value="OQS07761.1"/>
    <property type="molecule type" value="Genomic_DNA"/>
</dbReference>